<evidence type="ECO:0000256" key="10">
    <source>
        <dbReference type="PROSITE-ProRule" id="PRU10141"/>
    </source>
</evidence>
<dbReference type="InterPro" id="IPR011009">
    <property type="entry name" value="Kinase-like_dom_sf"/>
</dbReference>
<dbReference type="Pfam" id="PF00069">
    <property type="entry name" value="Pkinase"/>
    <property type="match status" value="1"/>
</dbReference>
<dbReference type="SUPFAM" id="SSF56112">
    <property type="entry name" value="Protein kinase-like (PK-like)"/>
    <property type="match status" value="1"/>
</dbReference>
<feature type="binding site" evidence="10">
    <location>
        <position position="38"/>
    </location>
    <ligand>
        <name>ATP</name>
        <dbReference type="ChEBI" id="CHEBI:30616"/>
    </ligand>
</feature>
<dbReference type="OMA" id="IFDWTFL"/>
<evidence type="ECO:0000256" key="3">
    <source>
        <dbReference type="ARBA" id="ARBA00022527"/>
    </source>
</evidence>
<dbReference type="CDD" id="cd14125">
    <property type="entry name" value="STKc_CK1_delta_epsilon"/>
    <property type="match status" value="1"/>
</dbReference>
<dbReference type="PROSITE" id="PS50011">
    <property type="entry name" value="PROTEIN_KINASE_DOM"/>
    <property type="match status" value="1"/>
</dbReference>
<evidence type="ECO:0000256" key="6">
    <source>
        <dbReference type="ARBA" id="ARBA00022777"/>
    </source>
</evidence>
<protein>
    <recommendedName>
        <fullName evidence="2">non-specific serine/threonine protein kinase</fullName>
        <ecNumber evidence="2">2.7.11.1</ecNumber>
    </recommendedName>
</protein>
<keyword evidence="7 10" id="KW-0067">ATP-binding</keyword>
<dbReference type="InterPro" id="IPR008271">
    <property type="entry name" value="Ser/Thr_kinase_AS"/>
</dbReference>
<dbReference type="PROSITE" id="PS00108">
    <property type="entry name" value="PROTEIN_KINASE_ST"/>
    <property type="match status" value="1"/>
</dbReference>
<reference evidence="14" key="1">
    <citation type="submission" date="2021-01" db="EMBL/GenBank/DDBJ databases">
        <authorList>
            <person name="Corre E."/>
            <person name="Pelletier E."/>
            <person name="Niang G."/>
            <person name="Scheremetjew M."/>
            <person name="Finn R."/>
            <person name="Kale V."/>
            <person name="Holt S."/>
            <person name="Cochrane G."/>
            <person name="Meng A."/>
            <person name="Brown T."/>
            <person name="Cohen L."/>
        </authorList>
    </citation>
    <scope>NUCLEOTIDE SEQUENCE</scope>
    <source>
        <strain evidence="14">CCMP 2712</strain>
    </source>
</reference>
<dbReference type="GO" id="GO:0004674">
    <property type="term" value="F:protein serine/threonine kinase activity"/>
    <property type="evidence" value="ECO:0007669"/>
    <property type="project" value="UniProtKB-KW"/>
</dbReference>
<gene>
    <name evidence="13" type="ORF">GTHE00462_LOCUS8952</name>
    <name evidence="14" type="ORF">GTHE00462_LOCUS8955</name>
</gene>
<evidence type="ECO:0000256" key="9">
    <source>
        <dbReference type="ARBA" id="ARBA00048679"/>
    </source>
</evidence>
<accession>A0A6U5Y844</accession>
<evidence type="ECO:0000256" key="5">
    <source>
        <dbReference type="ARBA" id="ARBA00022741"/>
    </source>
</evidence>
<proteinExistence type="inferred from homology"/>
<dbReference type="InterPro" id="IPR000719">
    <property type="entry name" value="Prot_kinase_dom"/>
</dbReference>
<dbReference type="PROSITE" id="PS00107">
    <property type="entry name" value="PROTEIN_KINASE_ATP"/>
    <property type="match status" value="1"/>
</dbReference>
<dbReference type="FunFam" id="3.30.200.20:FF:000538">
    <property type="entry name" value="Putative Casein kinase I"/>
    <property type="match status" value="1"/>
</dbReference>
<evidence type="ECO:0000259" key="12">
    <source>
        <dbReference type="PROSITE" id="PS50011"/>
    </source>
</evidence>
<sequence length="306" mass="35527">MELRVGNKYRIGRKIGSGSFGDIFLGTNISTSEEVAIKLESVKSKHPQLLYESKVLKILQGGVGLPSVRWYGVEGDYNVMVIDLLGPSLEDLFNFCSRKFSLKTVLMLAEQMLSRIEFVHSKSFIHRDIKPDNFLMGLGKKANQVNIIDFGLAKKYRDPKTHQHIPYRENKNLTGTARYASINTHLGIEQSRRDDLESLGYVLMYFNRGSLPWQGLRAANKKQKYEKISEKKMGTQVEQLCKGFPQEFATYLNYVRALRFDDKPDYGYLRKLFRDLFIREGFQYDYVFDWTILKYQETIQPERPQG</sequence>
<dbReference type="SMART" id="SM00220">
    <property type="entry name" value="S_TKc"/>
    <property type="match status" value="1"/>
</dbReference>
<comment type="catalytic activity">
    <reaction evidence="9">
        <text>L-seryl-[protein] + ATP = O-phospho-L-seryl-[protein] + ADP + H(+)</text>
        <dbReference type="Rhea" id="RHEA:17989"/>
        <dbReference type="Rhea" id="RHEA-COMP:9863"/>
        <dbReference type="Rhea" id="RHEA-COMP:11604"/>
        <dbReference type="ChEBI" id="CHEBI:15378"/>
        <dbReference type="ChEBI" id="CHEBI:29999"/>
        <dbReference type="ChEBI" id="CHEBI:30616"/>
        <dbReference type="ChEBI" id="CHEBI:83421"/>
        <dbReference type="ChEBI" id="CHEBI:456216"/>
        <dbReference type="EC" id="2.7.11.1"/>
    </reaction>
</comment>
<feature type="domain" description="Protein kinase" evidence="12">
    <location>
        <begin position="9"/>
        <end position="278"/>
    </location>
</feature>
<evidence type="ECO:0000256" key="7">
    <source>
        <dbReference type="ARBA" id="ARBA00022840"/>
    </source>
</evidence>
<comment type="catalytic activity">
    <reaction evidence="8">
        <text>L-threonyl-[protein] + ATP = O-phospho-L-threonyl-[protein] + ADP + H(+)</text>
        <dbReference type="Rhea" id="RHEA:46608"/>
        <dbReference type="Rhea" id="RHEA-COMP:11060"/>
        <dbReference type="Rhea" id="RHEA-COMP:11605"/>
        <dbReference type="ChEBI" id="CHEBI:15378"/>
        <dbReference type="ChEBI" id="CHEBI:30013"/>
        <dbReference type="ChEBI" id="CHEBI:30616"/>
        <dbReference type="ChEBI" id="CHEBI:61977"/>
        <dbReference type="ChEBI" id="CHEBI:456216"/>
        <dbReference type="EC" id="2.7.11.1"/>
    </reaction>
</comment>
<evidence type="ECO:0000313" key="14">
    <source>
        <dbReference type="EMBL" id="CAE2280536.1"/>
    </source>
</evidence>
<dbReference type="GO" id="GO:0005524">
    <property type="term" value="F:ATP binding"/>
    <property type="evidence" value="ECO:0007669"/>
    <property type="project" value="UniProtKB-UniRule"/>
</dbReference>
<dbReference type="Gene3D" id="1.10.510.10">
    <property type="entry name" value="Transferase(Phosphotransferase) domain 1"/>
    <property type="match status" value="1"/>
</dbReference>
<keyword evidence="4" id="KW-0808">Transferase</keyword>
<keyword evidence="3 11" id="KW-0723">Serine/threonine-protein kinase</keyword>
<name>A0A6U5Y844_GUITH</name>
<organism evidence="14">
    <name type="scientific">Guillardia theta</name>
    <name type="common">Cryptophyte</name>
    <name type="synonym">Cryptomonas phi</name>
    <dbReference type="NCBI Taxonomy" id="55529"/>
    <lineage>
        <taxon>Eukaryota</taxon>
        <taxon>Cryptophyceae</taxon>
        <taxon>Pyrenomonadales</taxon>
        <taxon>Geminigeraceae</taxon>
        <taxon>Guillardia</taxon>
    </lineage>
</organism>
<dbReference type="EMBL" id="HBKN01011310">
    <property type="protein sequence ID" value="CAE2280530.1"/>
    <property type="molecule type" value="Transcribed_RNA"/>
</dbReference>
<dbReference type="PANTHER" id="PTHR11909">
    <property type="entry name" value="CASEIN KINASE-RELATED"/>
    <property type="match status" value="1"/>
</dbReference>
<dbReference type="EC" id="2.7.11.1" evidence="2"/>
<dbReference type="InterPro" id="IPR050235">
    <property type="entry name" value="CK1_Ser-Thr_kinase"/>
</dbReference>
<evidence type="ECO:0000256" key="4">
    <source>
        <dbReference type="ARBA" id="ARBA00022679"/>
    </source>
</evidence>
<evidence type="ECO:0000313" key="13">
    <source>
        <dbReference type="EMBL" id="CAE2280530.1"/>
    </source>
</evidence>
<evidence type="ECO:0000256" key="11">
    <source>
        <dbReference type="RuleBase" id="RU000304"/>
    </source>
</evidence>
<keyword evidence="5 10" id="KW-0547">Nucleotide-binding</keyword>
<keyword evidence="6" id="KW-0418">Kinase</keyword>
<evidence type="ECO:0000256" key="8">
    <source>
        <dbReference type="ARBA" id="ARBA00047899"/>
    </source>
</evidence>
<dbReference type="AlphaFoldDB" id="A0A6U5Y844"/>
<evidence type="ECO:0000256" key="2">
    <source>
        <dbReference type="ARBA" id="ARBA00012513"/>
    </source>
</evidence>
<evidence type="ECO:0000256" key="1">
    <source>
        <dbReference type="ARBA" id="ARBA00005926"/>
    </source>
</evidence>
<dbReference type="EMBL" id="HBKN01011313">
    <property type="protein sequence ID" value="CAE2280536.1"/>
    <property type="molecule type" value="Transcribed_RNA"/>
</dbReference>
<dbReference type="FunFam" id="1.10.510.10:FF:000159">
    <property type="entry name" value="Casein kinase I hhp1"/>
    <property type="match status" value="1"/>
</dbReference>
<comment type="similarity">
    <text evidence="1">Belongs to the protein kinase superfamily. CK1 Ser/Thr protein kinase family. Casein kinase I subfamily.</text>
</comment>
<dbReference type="InterPro" id="IPR017441">
    <property type="entry name" value="Protein_kinase_ATP_BS"/>
</dbReference>